<feature type="transmembrane region" description="Helical" evidence="1">
    <location>
        <begin position="257"/>
        <end position="277"/>
    </location>
</feature>
<evidence type="ECO:0000313" key="3">
    <source>
        <dbReference type="Proteomes" id="UP000693946"/>
    </source>
</evidence>
<feature type="transmembrane region" description="Helical" evidence="1">
    <location>
        <begin position="33"/>
        <end position="53"/>
    </location>
</feature>
<gene>
    <name evidence="2" type="ORF">JOB18_025047</name>
</gene>
<keyword evidence="1" id="KW-0812">Transmembrane</keyword>
<feature type="transmembrane region" description="Helical" evidence="1">
    <location>
        <begin position="178"/>
        <end position="203"/>
    </location>
</feature>
<sequence length="299" mass="32761">MSLPPSSNLSLHPPPPSLALILTCSEVTLGTHLFAAASCTYLLVFLPLSVFILHLGLQKRRGLHPAATSNTDFFAYNIILIEVIAVLGCCFYLGGAYTYILKIKLVGNYFFFILIPAQSLFHVLTCLERYLAVIHPVFYLSLRISGGVKLRNVSTGLVWGISCGWLGLMHTYRPVVPVIPIIAILIFSVAATLFFSLAVLLALIRPGPGAGTGERADRLKRRAFHTIVVITGVVLLRLSGTMCCILLSAALKNNCTVLLSLIWFCLPSSYVLPLLFLHRAGKLPCFKYDTVGSEEREQP</sequence>
<dbReference type="Proteomes" id="UP000693946">
    <property type="component" value="Linkage Group LG3"/>
</dbReference>
<dbReference type="EMBL" id="JAGKHQ010000015">
    <property type="protein sequence ID" value="KAG7496786.1"/>
    <property type="molecule type" value="Genomic_DNA"/>
</dbReference>
<name>A0AAV6QXL5_SOLSE</name>
<proteinExistence type="predicted"/>
<keyword evidence="1" id="KW-0472">Membrane</keyword>
<evidence type="ECO:0008006" key="4">
    <source>
        <dbReference type="Google" id="ProtNLM"/>
    </source>
</evidence>
<keyword evidence="1" id="KW-1133">Transmembrane helix</keyword>
<accession>A0AAV6QXL5</accession>
<feature type="transmembrane region" description="Helical" evidence="1">
    <location>
        <begin position="74"/>
        <end position="97"/>
    </location>
</feature>
<comment type="caution">
    <text evidence="2">The sequence shown here is derived from an EMBL/GenBank/DDBJ whole genome shotgun (WGS) entry which is preliminary data.</text>
</comment>
<dbReference type="AlphaFoldDB" id="A0AAV6QXL5"/>
<evidence type="ECO:0000256" key="1">
    <source>
        <dbReference type="SAM" id="Phobius"/>
    </source>
</evidence>
<feature type="transmembrane region" description="Helical" evidence="1">
    <location>
        <begin position="109"/>
        <end position="132"/>
    </location>
</feature>
<feature type="transmembrane region" description="Helical" evidence="1">
    <location>
        <begin position="224"/>
        <end position="251"/>
    </location>
</feature>
<keyword evidence="3" id="KW-1185">Reference proteome</keyword>
<organism evidence="2 3">
    <name type="scientific">Solea senegalensis</name>
    <name type="common">Senegalese sole</name>
    <dbReference type="NCBI Taxonomy" id="28829"/>
    <lineage>
        <taxon>Eukaryota</taxon>
        <taxon>Metazoa</taxon>
        <taxon>Chordata</taxon>
        <taxon>Craniata</taxon>
        <taxon>Vertebrata</taxon>
        <taxon>Euteleostomi</taxon>
        <taxon>Actinopterygii</taxon>
        <taxon>Neopterygii</taxon>
        <taxon>Teleostei</taxon>
        <taxon>Neoteleostei</taxon>
        <taxon>Acanthomorphata</taxon>
        <taxon>Carangaria</taxon>
        <taxon>Pleuronectiformes</taxon>
        <taxon>Pleuronectoidei</taxon>
        <taxon>Soleidae</taxon>
        <taxon>Solea</taxon>
    </lineage>
</organism>
<feature type="transmembrane region" description="Helical" evidence="1">
    <location>
        <begin position="153"/>
        <end position="172"/>
    </location>
</feature>
<evidence type="ECO:0000313" key="2">
    <source>
        <dbReference type="EMBL" id="KAG7496786.1"/>
    </source>
</evidence>
<protein>
    <recommendedName>
        <fullName evidence="4">G-protein coupled receptors family 1 profile domain-containing protein</fullName>
    </recommendedName>
</protein>
<reference evidence="2 3" key="1">
    <citation type="journal article" date="2021" name="Sci. Rep.">
        <title>Chromosome anchoring in Senegalese sole (Solea senegalensis) reveals sex-associated markers and genome rearrangements in flatfish.</title>
        <authorList>
            <person name="Guerrero-Cozar I."/>
            <person name="Gomez-Garrido J."/>
            <person name="Berbel C."/>
            <person name="Martinez-Blanch J.F."/>
            <person name="Alioto T."/>
            <person name="Claros M.G."/>
            <person name="Gagnaire P.A."/>
            <person name="Manchado M."/>
        </authorList>
    </citation>
    <scope>NUCLEOTIDE SEQUENCE [LARGE SCALE GENOMIC DNA]</scope>
    <source>
        <strain evidence="2">Sse05_10M</strain>
    </source>
</reference>